<gene>
    <name evidence="1" type="ORF">A4R35_23360</name>
</gene>
<name>A0A328VRZ8_9CHLR</name>
<accession>A0A328VRZ8</accession>
<organism evidence="1 2">
    <name type="scientific">Thermogemmatispora tikiterensis</name>
    <dbReference type="NCBI Taxonomy" id="1825093"/>
    <lineage>
        <taxon>Bacteria</taxon>
        <taxon>Bacillati</taxon>
        <taxon>Chloroflexota</taxon>
        <taxon>Ktedonobacteria</taxon>
        <taxon>Thermogemmatisporales</taxon>
        <taxon>Thermogemmatisporaceae</taxon>
        <taxon>Thermogemmatispora</taxon>
    </lineage>
</organism>
<dbReference type="EMBL" id="MCIF01000002">
    <property type="protein sequence ID" value="RAQ98500.1"/>
    <property type="molecule type" value="Genomic_DNA"/>
</dbReference>
<reference evidence="1 2" key="1">
    <citation type="submission" date="2016-08" db="EMBL/GenBank/DDBJ databases">
        <title>Analysis of Carbohydrate Active Enzymes in Thermogemmatispora T81 Reveals Carbohydrate Degradation Ability.</title>
        <authorList>
            <person name="Tomazini A."/>
            <person name="Lal S."/>
            <person name="Stott M."/>
            <person name="Henrissat B."/>
            <person name="Polikarpov I."/>
            <person name="Sparling R."/>
            <person name="Levin D.B."/>
        </authorList>
    </citation>
    <scope>NUCLEOTIDE SEQUENCE [LARGE SCALE GENOMIC DNA]</scope>
    <source>
        <strain evidence="1 2">T81</strain>
    </source>
</reference>
<protein>
    <submittedName>
        <fullName evidence="1">Uncharacterized protein</fullName>
    </submittedName>
</protein>
<comment type="caution">
    <text evidence="1">The sequence shown here is derived from an EMBL/GenBank/DDBJ whole genome shotgun (WGS) entry which is preliminary data.</text>
</comment>
<evidence type="ECO:0000313" key="1">
    <source>
        <dbReference type="EMBL" id="RAQ98500.1"/>
    </source>
</evidence>
<evidence type="ECO:0000313" key="2">
    <source>
        <dbReference type="Proteomes" id="UP000248706"/>
    </source>
</evidence>
<proteinExistence type="predicted"/>
<keyword evidence="2" id="KW-1185">Reference proteome</keyword>
<sequence>METDQGPSMSGNALRVWQISQHAGGKVLEEQGRIELVHGDFTRSDPALQVTTAILPGPAIQHLLTLEMHQRQRWIL</sequence>
<dbReference type="Proteomes" id="UP000248706">
    <property type="component" value="Unassembled WGS sequence"/>
</dbReference>
<dbReference type="AlphaFoldDB" id="A0A328VRZ8"/>